<dbReference type="EMBL" id="LRGB01000024">
    <property type="protein sequence ID" value="KZS21661.1"/>
    <property type="molecule type" value="Genomic_DNA"/>
</dbReference>
<organism evidence="1 2">
    <name type="scientific">Daphnia magna</name>
    <dbReference type="NCBI Taxonomy" id="35525"/>
    <lineage>
        <taxon>Eukaryota</taxon>
        <taxon>Metazoa</taxon>
        <taxon>Ecdysozoa</taxon>
        <taxon>Arthropoda</taxon>
        <taxon>Crustacea</taxon>
        <taxon>Branchiopoda</taxon>
        <taxon>Diplostraca</taxon>
        <taxon>Cladocera</taxon>
        <taxon>Anomopoda</taxon>
        <taxon>Daphniidae</taxon>
        <taxon>Daphnia</taxon>
    </lineage>
</organism>
<gene>
    <name evidence="1" type="ORF">APZ42_011632</name>
</gene>
<dbReference type="Proteomes" id="UP000076858">
    <property type="component" value="Unassembled WGS sequence"/>
</dbReference>
<dbReference type="AlphaFoldDB" id="A0A162SVF9"/>
<evidence type="ECO:0000313" key="1">
    <source>
        <dbReference type="EMBL" id="KZS21661.1"/>
    </source>
</evidence>
<evidence type="ECO:0000313" key="2">
    <source>
        <dbReference type="Proteomes" id="UP000076858"/>
    </source>
</evidence>
<accession>A0A162SVF9</accession>
<protein>
    <submittedName>
        <fullName evidence="1">Uncharacterized protein</fullName>
    </submittedName>
</protein>
<proteinExistence type="predicted"/>
<comment type="caution">
    <text evidence="1">The sequence shown here is derived from an EMBL/GenBank/DDBJ whole genome shotgun (WGS) entry which is preliminary data.</text>
</comment>
<keyword evidence="2" id="KW-1185">Reference proteome</keyword>
<reference evidence="1 2" key="1">
    <citation type="submission" date="2016-03" db="EMBL/GenBank/DDBJ databases">
        <title>EvidentialGene: Evidence-directed Construction of Genes on Genomes.</title>
        <authorList>
            <person name="Gilbert D.G."/>
            <person name="Choi J.-H."/>
            <person name="Mockaitis K."/>
            <person name="Colbourne J."/>
            <person name="Pfrender M."/>
        </authorList>
    </citation>
    <scope>NUCLEOTIDE SEQUENCE [LARGE SCALE GENOMIC DNA]</scope>
    <source>
        <strain evidence="1 2">Xinb3</strain>
        <tissue evidence="1">Complete organism</tissue>
    </source>
</reference>
<name>A0A162SVF9_9CRUS</name>
<sequence>MPVNLSNKCQALLYNRLKAARYNILLSMSNRVGLMTKQLSLSASNVLQWSLRISSSLHHF</sequence>